<dbReference type="SMART" id="SM00282">
    <property type="entry name" value="LamG"/>
    <property type="match status" value="1"/>
</dbReference>
<dbReference type="InterPro" id="IPR013783">
    <property type="entry name" value="Ig-like_fold"/>
</dbReference>
<evidence type="ECO:0000256" key="2">
    <source>
        <dbReference type="ARBA" id="ARBA00023157"/>
    </source>
</evidence>
<dbReference type="Proteomes" id="UP000189670">
    <property type="component" value="Unassembled WGS sequence"/>
</dbReference>
<protein>
    <recommendedName>
        <fullName evidence="3">Laminin G domain-containing protein</fullName>
    </recommendedName>
</protein>
<dbReference type="GO" id="GO:0006508">
    <property type="term" value="P:proteolysis"/>
    <property type="evidence" value="ECO:0007669"/>
    <property type="project" value="TreeGrafter"/>
</dbReference>
<dbReference type="GO" id="GO:0007166">
    <property type="term" value="P:cell surface receptor signaling pathway"/>
    <property type="evidence" value="ECO:0007669"/>
    <property type="project" value="TreeGrafter"/>
</dbReference>
<dbReference type="PANTHER" id="PTHR46130">
    <property type="entry name" value="LAMGL DOMAIN-CONTAINING PROTEIN"/>
    <property type="match status" value="1"/>
</dbReference>
<dbReference type="PANTHER" id="PTHR46130:SF3">
    <property type="entry name" value="CHROMOSOME UNDETERMINED SCAFFOLD_33, WHOLE GENOME SHOTGUN SEQUENCE"/>
    <property type="match status" value="1"/>
</dbReference>
<dbReference type="Pfam" id="PF13385">
    <property type="entry name" value="Laminin_G_3"/>
    <property type="match status" value="2"/>
</dbReference>
<dbReference type="InterPro" id="IPR001791">
    <property type="entry name" value="Laminin_G"/>
</dbReference>
<organism evidence="4 5">
    <name type="scientific">Candidatus Magnetoglobus multicellularis str. Araruama</name>
    <dbReference type="NCBI Taxonomy" id="890399"/>
    <lineage>
        <taxon>Bacteria</taxon>
        <taxon>Pseudomonadati</taxon>
        <taxon>Thermodesulfobacteriota</taxon>
        <taxon>Desulfobacteria</taxon>
        <taxon>Desulfobacterales</taxon>
        <taxon>Desulfobacteraceae</taxon>
        <taxon>Candidatus Magnetoglobus</taxon>
    </lineage>
</organism>
<keyword evidence="2" id="KW-1015">Disulfide bond</keyword>
<evidence type="ECO:0000259" key="3">
    <source>
        <dbReference type="PROSITE" id="PS50025"/>
    </source>
</evidence>
<evidence type="ECO:0000256" key="1">
    <source>
        <dbReference type="ARBA" id="ARBA00022729"/>
    </source>
</evidence>
<dbReference type="Gene3D" id="2.60.40.10">
    <property type="entry name" value="Immunoglobulins"/>
    <property type="match status" value="2"/>
</dbReference>
<name>A0A1V1PB47_9BACT</name>
<dbReference type="EMBL" id="ATBP01000197">
    <property type="protein sequence ID" value="ETR71993.1"/>
    <property type="molecule type" value="Genomic_DNA"/>
</dbReference>
<dbReference type="InterPro" id="IPR043543">
    <property type="entry name" value="PAPPA/PAPPA2"/>
</dbReference>
<dbReference type="SUPFAM" id="SSF49899">
    <property type="entry name" value="Concanavalin A-like lectins/glucanases"/>
    <property type="match status" value="2"/>
</dbReference>
<dbReference type="Pfam" id="PF17963">
    <property type="entry name" value="Big_9"/>
    <property type="match status" value="1"/>
</dbReference>
<dbReference type="InterPro" id="IPR006558">
    <property type="entry name" value="LamG-like"/>
</dbReference>
<evidence type="ECO:0000313" key="4">
    <source>
        <dbReference type="EMBL" id="ETR71993.1"/>
    </source>
</evidence>
<accession>A0A1V1PB47</accession>
<proteinExistence type="predicted"/>
<keyword evidence="1" id="KW-0732">Signal</keyword>
<evidence type="ECO:0000313" key="5">
    <source>
        <dbReference type="Proteomes" id="UP000189670"/>
    </source>
</evidence>
<gene>
    <name evidence="4" type="ORF">OMM_02069</name>
</gene>
<reference evidence="5" key="1">
    <citation type="submission" date="2012-11" db="EMBL/GenBank/DDBJ databases">
        <authorList>
            <person name="Lucero-Rivera Y.E."/>
            <person name="Tovar-Ramirez D."/>
        </authorList>
    </citation>
    <scope>NUCLEOTIDE SEQUENCE [LARGE SCALE GENOMIC DNA]</scope>
    <source>
        <strain evidence="5">Araruama</strain>
    </source>
</reference>
<sequence>MTEINAHSTKISTEPNVLPNASSMILSSQYWVISNTGNSFFQTDLELTTDDDFSGSTASLAKLYWRENGNIGAWKAIAYGSSIDDSTETITFNGILATGQFMIAFNNHASIAGSGYALYFDGLDDCGINEAENITIANNAFSIEFWARRASIDAAKKSIIGQSDNANGLCIGFNASNEFEFSFNSNTATTGAYTDTQWHHWAVTFDSSSYTQTIYCDGSWITENTASAVYPNLGTNFYIGCGPNSQDHFKGYLDEIRVWENVRTLSEIQSNMFIPLNGDETGLIAYWRMDEPWSYTYITDVTSNSNTCAVTGSMSVNNWVESRAFSNRTTNEDESFTITAGYDLEGDTFSVSNGSPNSATTSGTTIISYSPFADVNGSDTFSYTVSSTGYPVTVTIVPVNDAPLIGVILDDIIGVNATSSNSFTTTDLENAYSLTFTPISSNQSIVDDSNISINCSAGDCTATTTPETDISGFVQITITVSDPEGLTASSSFGLTVNESPTIGSIANYSTTVNTATSPIAFTIADTETAEDELDLTLTTSSSEIVGITNASFTQPASGDCTITLTPTSSGVVTINIIVSDALSFSATTSFSLTVLALPEIETIADYTTTVSTSISIPFKVTDADSAESSLDLTITTSNSGILPISQTLLTNSNGDCTAELTPTSSSGSVTVEITVTDTDGYYTSTTFTLNVSGIPTIENISDTSYTINTMNIITFDVSDDETANGSLGVTVTSISNTTLISLEQISIKNDGGTCTLTLTTTPYQSGTADITVTVTDDHDYTNNTSFTIEVDDMVDAGKAATFDGTSSASSSQNIVVTDHTVEAWIKPSVSDGGIVSIGSGAKFSQMLLTNGNLGVDIFNAGGAIKSYTATTTTINTGTWYHVAYTYDSSADALTLYVDATEQTVSIGENQALTSFSLNTQLYIGADQDESIFFSGDIDEVRVWNAVRSQANITADKNSKVDPMPGSLQAYYPFDQTYGYTIFDKTSNGNDCDMNNVSWENWTDSGASITD</sequence>
<dbReference type="Gene3D" id="2.60.120.200">
    <property type="match status" value="2"/>
</dbReference>
<dbReference type="GO" id="GO:0004222">
    <property type="term" value="F:metalloendopeptidase activity"/>
    <property type="evidence" value="ECO:0007669"/>
    <property type="project" value="TreeGrafter"/>
</dbReference>
<dbReference type="SMART" id="SM00560">
    <property type="entry name" value="LamGL"/>
    <property type="match status" value="2"/>
</dbReference>
<comment type="caution">
    <text evidence="4">The sequence shown here is derived from an EMBL/GenBank/DDBJ whole genome shotgun (WGS) entry which is preliminary data.</text>
</comment>
<dbReference type="InterPro" id="IPR013320">
    <property type="entry name" value="ConA-like_dom_sf"/>
</dbReference>
<feature type="domain" description="Laminin G" evidence="3">
    <location>
        <begin position="792"/>
        <end position="991"/>
    </location>
</feature>
<dbReference type="GO" id="GO:0005615">
    <property type="term" value="C:extracellular space"/>
    <property type="evidence" value="ECO:0007669"/>
    <property type="project" value="TreeGrafter"/>
</dbReference>
<dbReference type="PROSITE" id="PS50025">
    <property type="entry name" value="LAM_G_DOMAIN"/>
    <property type="match status" value="1"/>
</dbReference>
<dbReference type="AlphaFoldDB" id="A0A1V1PB47"/>